<protein>
    <submittedName>
        <fullName evidence="7">Thiol-disulfide isomerase/thioredoxin</fullName>
    </submittedName>
</protein>
<dbReference type="Proteomes" id="UP000544110">
    <property type="component" value="Unassembled WGS sequence"/>
</dbReference>
<dbReference type="RefSeq" id="WP_179516542.1">
    <property type="nucleotide sequence ID" value="NZ_JACCAC010000001.1"/>
</dbReference>
<evidence type="ECO:0000313" key="8">
    <source>
        <dbReference type="Proteomes" id="UP000544110"/>
    </source>
</evidence>
<dbReference type="InterPro" id="IPR050553">
    <property type="entry name" value="Thioredoxin_ResA/DsbE_sf"/>
</dbReference>
<keyword evidence="8" id="KW-1185">Reference proteome</keyword>
<dbReference type="PANTHER" id="PTHR42852">
    <property type="entry name" value="THIOL:DISULFIDE INTERCHANGE PROTEIN DSBE"/>
    <property type="match status" value="1"/>
</dbReference>
<dbReference type="CDD" id="cd02966">
    <property type="entry name" value="TlpA_like_family"/>
    <property type="match status" value="1"/>
</dbReference>
<reference evidence="7 8" key="1">
    <citation type="submission" date="2020-07" db="EMBL/GenBank/DDBJ databases">
        <title>Sequencing the genomes of 1000 actinobacteria strains.</title>
        <authorList>
            <person name="Klenk H.-P."/>
        </authorList>
    </citation>
    <scope>NUCLEOTIDE SEQUENCE [LARGE SCALE GENOMIC DNA]</scope>
    <source>
        <strain evidence="7 8">DSM 24552</strain>
    </source>
</reference>
<dbReference type="GO" id="GO:0016491">
    <property type="term" value="F:oxidoreductase activity"/>
    <property type="evidence" value="ECO:0007669"/>
    <property type="project" value="InterPro"/>
</dbReference>
<evidence type="ECO:0000256" key="4">
    <source>
        <dbReference type="ARBA" id="ARBA00023157"/>
    </source>
</evidence>
<comment type="caution">
    <text evidence="7">The sequence shown here is derived from an EMBL/GenBank/DDBJ whole genome shotgun (WGS) entry which is preliminary data.</text>
</comment>
<dbReference type="PROSITE" id="PS51257">
    <property type="entry name" value="PROKAR_LIPOPROTEIN"/>
    <property type="match status" value="1"/>
</dbReference>
<accession>A0A7Y9UUU5</accession>
<dbReference type="GO" id="GO:0016853">
    <property type="term" value="F:isomerase activity"/>
    <property type="evidence" value="ECO:0007669"/>
    <property type="project" value="UniProtKB-KW"/>
</dbReference>
<evidence type="ECO:0000259" key="6">
    <source>
        <dbReference type="PROSITE" id="PS51352"/>
    </source>
</evidence>
<dbReference type="GO" id="GO:0017004">
    <property type="term" value="P:cytochrome complex assembly"/>
    <property type="evidence" value="ECO:0007669"/>
    <property type="project" value="UniProtKB-KW"/>
</dbReference>
<keyword evidence="2" id="KW-0201">Cytochrome c-type biogenesis</keyword>
<organism evidence="7 8">
    <name type="scientific">Nocardioides perillae</name>
    <dbReference type="NCBI Taxonomy" id="1119534"/>
    <lineage>
        <taxon>Bacteria</taxon>
        <taxon>Bacillati</taxon>
        <taxon>Actinomycetota</taxon>
        <taxon>Actinomycetes</taxon>
        <taxon>Propionibacteriales</taxon>
        <taxon>Nocardioidaceae</taxon>
        <taxon>Nocardioides</taxon>
    </lineage>
</organism>
<keyword evidence="3" id="KW-0812">Transmembrane</keyword>
<dbReference type="InterPro" id="IPR013766">
    <property type="entry name" value="Thioredoxin_domain"/>
</dbReference>
<name>A0A7Y9UUU5_9ACTN</name>
<sequence>MRRALSAPATAPASARLRRTAAALLAATALTLTGCTSVEGSGEKGYVSADGQVVEIAPADRGAPVELAGDTVSGGPASLEDLRGRPAVVPLWGFWCGPCHAEAPILADVAREYADRVGFLGLALRNESRLVDAQRFEEQYDLPYESVFSEEGSELLAFDPPPRAMPSIVVLDGEGRVASVILGELPSEGTLTAVVDKVLEDEAGSGGSGPTDGEGGSA</sequence>
<evidence type="ECO:0000313" key="7">
    <source>
        <dbReference type="EMBL" id="NYG53775.1"/>
    </source>
</evidence>
<keyword evidence="4" id="KW-1015">Disulfide bond</keyword>
<keyword evidence="7" id="KW-0413">Isomerase</keyword>
<keyword evidence="5" id="KW-0676">Redox-active center</keyword>
<dbReference type="PROSITE" id="PS51352">
    <property type="entry name" value="THIOREDOXIN_2"/>
    <property type="match status" value="1"/>
</dbReference>
<dbReference type="PROSITE" id="PS00194">
    <property type="entry name" value="THIOREDOXIN_1"/>
    <property type="match status" value="1"/>
</dbReference>
<dbReference type="InterPro" id="IPR017937">
    <property type="entry name" value="Thioredoxin_CS"/>
</dbReference>
<evidence type="ECO:0000256" key="1">
    <source>
        <dbReference type="ARBA" id="ARBA00004196"/>
    </source>
</evidence>
<dbReference type="Pfam" id="PF08534">
    <property type="entry name" value="Redoxin"/>
    <property type="match status" value="1"/>
</dbReference>
<keyword evidence="3" id="KW-0735">Signal-anchor</keyword>
<dbReference type="SUPFAM" id="SSF52833">
    <property type="entry name" value="Thioredoxin-like"/>
    <property type="match status" value="1"/>
</dbReference>
<evidence type="ECO:0000256" key="5">
    <source>
        <dbReference type="ARBA" id="ARBA00023284"/>
    </source>
</evidence>
<gene>
    <name evidence="7" type="ORF">BJ989_000079</name>
</gene>
<comment type="subcellular location">
    <subcellularLocation>
        <location evidence="1">Cell envelope</location>
    </subcellularLocation>
</comment>
<feature type="domain" description="Thioredoxin" evidence="6">
    <location>
        <begin position="56"/>
        <end position="200"/>
    </location>
</feature>
<dbReference type="Gene3D" id="3.40.30.10">
    <property type="entry name" value="Glutaredoxin"/>
    <property type="match status" value="1"/>
</dbReference>
<dbReference type="InterPro" id="IPR036249">
    <property type="entry name" value="Thioredoxin-like_sf"/>
</dbReference>
<dbReference type="AlphaFoldDB" id="A0A7Y9UUU5"/>
<dbReference type="EMBL" id="JACCAC010000001">
    <property type="protein sequence ID" value="NYG53775.1"/>
    <property type="molecule type" value="Genomic_DNA"/>
</dbReference>
<proteinExistence type="predicted"/>
<dbReference type="GO" id="GO:0030313">
    <property type="term" value="C:cell envelope"/>
    <property type="evidence" value="ECO:0007669"/>
    <property type="project" value="UniProtKB-SubCell"/>
</dbReference>
<evidence type="ECO:0000256" key="2">
    <source>
        <dbReference type="ARBA" id="ARBA00022748"/>
    </source>
</evidence>
<dbReference type="PANTHER" id="PTHR42852:SF6">
    <property type="entry name" value="THIOL:DISULFIDE INTERCHANGE PROTEIN DSBE"/>
    <property type="match status" value="1"/>
</dbReference>
<evidence type="ECO:0000256" key="3">
    <source>
        <dbReference type="ARBA" id="ARBA00022968"/>
    </source>
</evidence>
<dbReference type="InterPro" id="IPR013740">
    <property type="entry name" value="Redoxin"/>
</dbReference>